<dbReference type="Pfam" id="PF24845">
    <property type="entry name" value="DUF7721"/>
    <property type="match status" value="1"/>
</dbReference>
<organism evidence="3 4">
    <name type="scientific">Microbotryum silenes-dioicae</name>
    <dbReference type="NCBI Taxonomy" id="796604"/>
    <lineage>
        <taxon>Eukaryota</taxon>
        <taxon>Fungi</taxon>
        <taxon>Dikarya</taxon>
        <taxon>Basidiomycota</taxon>
        <taxon>Pucciniomycotina</taxon>
        <taxon>Microbotryomycetes</taxon>
        <taxon>Microbotryales</taxon>
        <taxon>Microbotryaceae</taxon>
        <taxon>Microbotryum</taxon>
    </lineage>
</organism>
<protein>
    <submittedName>
        <fullName evidence="3">BQ5605_C008g05038 protein</fullName>
    </submittedName>
</protein>
<name>A0A2X0PE46_9BASI</name>
<dbReference type="AlphaFoldDB" id="A0A2X0PE46"/>
<evidence type="ECO:0000259" key="2">
    <source>
        <dbReference type="Pfam" id="PF24845"/>
    </source>
</evidence>
<dbReference type="PANTHER" id="PTHR39477">
    <property type="entry name" value="CHROMOSOME 8, WHOLE GENOME SHOTGUN SEQUENCE"/>
    <property type="match status" value="1"/>
</dbReference>
<feature type="compositionally biased region" description="Polar residues" evidence="1">
    <location>
        <begin position="35"/>
        <end position="51"/>
    </location>
</feature>
<evidence type="ECO:0000313" key="3">
    <source>
        <dbReference type="EMBL" id="SGY79095.1"/>
    </source>
</evidence>
<dbReference type="Proteomes" id="UP000249464">
    <property type="component" value="Unassembled WGS sequence"/>
</dbReference>
<feature type="domain" description="DUF7721" evidence="2">
    <location>
        <begin position="67"/>
        <end position="145"/>
    </location>
</feature>
<accession>A0A2X0PE46</accession>
<dbReference type="EMBL" id="FQNC01000048">
    <property type="protein sequence ID" value="SGY79095.1"/>
    <property type="molecule type" value="Genomic_DNA"/>
</dbReference>
<gene>
    <name evidence="3" type="primary">BQ5605_C008g05038</name>
    <name evidence="3" type="ORF">BQ5605_C008G05038</name>
</gene>
<sequence length="228" mass="23149">MDNIMNMAQGAYKQYEASQQGHQGQGGGDFGIQGSSALNSADNNRPPQENHSGGGGGCKYSFPVCVDFSQIASLASSHSGEDEGMFAQAMHFVKQGQHENNDIDEQAAQQAHAQAYGDHDSSNMSTNGLGAAAALQAMKKFTSGNQGQQQSSGGGGFQAQLISQAMAEASKLFDQNGGTGDGGSKQDAVGSAGKMALQLLLKSQASGAIGGANSGGLGGLMGMASKFM</sequence>
<reference evidence="3 4" key="1">
    <citation type="submission" date="2016-11" db="EMBL/GenBank/DDBJ databases">
        <authorList>
            <person name="Jaros S."/>
            <person name="Januszkiewicz K."/>
            <person name="Wedrychowicz H."/>
        </authorList>
    </citation>
    <scope>NUCLEOTIDE SEQUENCE [LARGE SCALE GENOMIC DNA]</scope>
</reference>
<proteinExistence type="predicted"/>
<dbReference type="InterPro" id="IPR056138">
    <property type="entry name" value="DUF7721"/>
</dbReference>
<evidence type="ECO:0000313" key="4">
    <source>
        <dbReference type="Proteomes" id="UP000249464"/>
    </source>
</evidence>
<feature type="region of interest" description="Disordered" evidence="1">
    <location>
        <begin position="16"/>
        <end position="55"/>
    </location>
</feature>
<evidence type="ECO:0000256" key="1">
    <source>
        <dbReference type="SAM" id="MobiDB-lite"/>
    </source>
</evidence>
<dbReference type="PANTHER" id="PTHR39477:SF1">
    <property type="entry name" value="BETA-FLANKING PROTEIN"/>
    <property type="match status" value="1"/>
</dbReference>
<dbReference type="STRING" id="796604.A0A2X0PE46"/>
<keyword evidence="4" id="KW-1185">Reference proteome</keyword>